<organism evidence="3 4">
    <name type="scientific">Plasmodium yoelii</name>
    <dbReference type="NCBI Taxonomy" id="5861"/>
    <lineage>
        <taxon>Eukaryota</taxon>
        <taxon>Sar</taxon>
        <taxon>Alveolata</taxon>
        <taxon>Apicomplexa</taxon>
        <taxon>Aconoidasida</taxon>
        <taxon>Haemosporida</taxon>
        <taxon>Plasmodiidae</taxon>
        <taxon>Plasmodium</taxon>
        <taxon>Plasmodium (Vinckeia)</taxon>
    </lineage>
</organism>
<dbReference type="InterPro" id="IPR006477">
    <property type="entry name" value="Yir_bir_cir"/>
</dbReference>
<evidence type="ECO:0000313" key="2">
    <source>
        <dbReference type="EMBL" id="CDS44676.1"/>
    </source>
</evidence>
<evidence type="ECO:0000256" key="1">
    <source>
        <dbReference type="SAM" id="Phobius"/>
    </source>
</evidence>
<accession>A0A078KDD3</accession>
<dbReference type="VEuPathDB" id="PlasmoDB:PYYM_0042300"/>
<dbReference type="OrthoDB" id="373137at2759"/>
<keyword evidence="1" id="KW-1133">Transmembrane helix</keyword>
<reference evidence="3 4" key="1">
    <citation type="journal article" date="2014" name="BMC Biol.">
        <title>A comprehensive evaluation of rodent malaria parasite genomes and gene expression.</title>
        <authorList>
            <person name="Otto T.D."/>
            <person name="Bohme U."/>
            <person name="Jackson A.P."/>
            <person name="Hunt M."/>
            <person name="Franke-Fayard B."/>
            <person name="Hoeijmakers W.A."/>
            <person name="Religa A.A."/>
            <person name="Robertson L."/>
            <person name="Sanders M."/>
            <person name="Ogun S.A."/>
            <person name="Cunningham D."/>
            <person name="Erhart A."/>
            <person name="Billker O."/>
            <person name="Khan S.M."/>
            <person name="Stunnenberg H.G."/>
            <person name="Langhorne J."/>
            <person name="Holder A.A."/>
            <person name="Waters A.P."/>
            <person name="Newbold C.I."/>
            <person name="Pain A."/>
            <person name="Berriman M."/>
            <person name="Janse C.J."/>
        </authorList>
    </citation>
    <scope>NUCLEOTIDE SEQUENCE [LARGE SCALE GENOMIC DNA]</scope>
    <source>
        <strain evidence="3 4">17X</strain>
        <strain evidence="2">YM</strain>
    </source>
</reference>
<gene>
    <name evidence="3" type="ORF">PY17X_1469100</name>
    <name evidence="2" type="ORF">PYYM_0042300</name>
</gene>
<feature type="transmembrane region" description="Helical" evidence="1">
    <location>
        <begin position="252"/>
        <end position="273"/>
    </location>
</feature>
<evidence type="ECO:0000313" key="4">
    <source>
        <dbReference type="Proteomes" id="UP000072874"/>
    </source>
</evidence>
<dbReference type="RefSeq" id="XP_728304.2">
    <property type="nucleotide sequence ID" value="XM_723211.2"/>
</dbReference>
<dbReference type="AlphaFoldDB" id="A0A078KDD3"/>
<reference evidence="3" key="3">
    <citation type="submission" date="2014-05" db="EMBL/GenBank/DDBJ databases">
        <authorList>
            <person name="Aslett M.A."/>
            <person name="De Silva N."/>
        </authorList>
    </citation>
    <scope>NUCLEOTIDE SEQUENCE</scope>
    <source>
        <strain evidence="3">17X</strain>
    </source>
</reference>
<dbReference type="GeneID" id="34860240"/>
<dbReference type="VEuPathDB" id="PlasmoDB:Py17XNL_001401514"/>
<dbReference type="VEuPathDB" id="PlasmoDB:PY02564"/>
<name>A0A078KDD3_PLAYE</name>
<dbReference type="EMBL" id="LM993668">
    <property type="protein sequence ID" value="VTZ81998.1"/>
    <property type="molecule type" value="Genomic_DNA"/>
</dbReference>
<reference evidence="2" key="2">
    <citation type="submission" date="2014-05" db="EMBL/GenBank/DDBJ databases">
        <authorList>
            <person name="Aslett A.Martin."/>
            <person name="De Silva Nishadi"/>
        </authorList>
    </citation>
    <scope>NUCLEOTIDE SEQUENCE</scope>
    <source>
        <strain evidence="2">YM</strain>
    </source>
</reference>
<dbReference type="VEuPathDB" id="PlasmoDB:PY17X_1469100"/>
<dbReference type="KEGG" id="pyo:PY17X_1469100"/>
<dbReference type="Pfam" id="PF06022">
    <property type="entry name" value="Cir_Bir_Yir"/>
    <property type="match status" value="1"/>
</dbReference>
<proteinExistence type="predicted"/>
<keyword evidence="1" id="KW-0472">Membrane</keyword>
<dbReference type="Proteomes" id="UP000072874">
    <property type="component" value="Chromosome 14"/>
</dbReference>
<dbReference type="EMBL" id="LK023198">
    <property type="protein sequence ID" value="CDS44676.1"/>
    <property type="molecule type" value="Genomic_DNA"/>
</dbReference>
<dbReference type="NCBIfam" id="TIGR01590">
    <property type="entry name" value="yir-bir-cir_Pla"/>
    <property type="match status" value="1"/>
</dbReference>
<evidence type="ECO:0000313" key="3">
    <source>
        <dbReference type="EMBL" id="VTZ81998.1"/>
    </source>
</evidence>
<sequence>MNKQVCEKFENLWNGFPDKLENNKYHEFKNNNFLNGYCDGNKCDSDFEKISAGFFYFLGGFFGGSDLFNFDEKSKNDIFDYIMIWLSYMLNLKENISNDSLQYFYDKGIKIHQKYTNPIAGFAEYTSYKDLLDKKNIKNMNIKNMSKFYAPFKSLCNMYNEFNDNMTDCKKCLNYANEFSIKYKELNGDSSITNDNSYNKLLCTLSNDYDNFKKKYKDSLSFPTIEKPKNCVQRLEQISQDASSSSSITNKLFIVLSIFGAIAFFLGISYKYSLFGFRKRFKKQQIREKIKNIKKKMNQ</sequence>
<protein>
    <submittedName>
        <fullName evidence="3">PIR protein</fullName>
    </submittedName>
    <submittedName>
        <fullName evidence="2">YIR protein</fullName>
    </submittedName>
</protein>
<reference evidence="3" key="4">
    <citation type="submission" date="2019-05" db="EMBL/GenBank/DDBJ databases">
        <authorList>
            <consortium name="Pathogen Informatics"/>
        </authorList>
    </citation>
    <scope>NUCLEOTIDE SEQUENCE</scope>
    <source>
        <strain evidence="3">17X</strain>
    </source>
</reference>
<keyword evidence="1" id="KW-0812">Transmembrane</keyword>